<keyword evidence="4 9" id="KW-0276">Fatty acid metabolism</keyword>
<sequence length="314" mass="34323">MKAGIIGLGTYVPDTIIDNHYFERYLETSDEWITTRTGIKKRRFAGDETVTDMAYIASLEAIKDAQIAPEDIDLIIVATSTGEHHFPSVACQLQHRLSLNKIPAMDQLAACTGFIYALITAKQFVESGNYRNVLVVGADKLTKITDMDDRNTAVLFGDGAGAVIVSQVSDTYGILSYSWGSDGSGGVHLYDDAETSYMKMNGREVFKFAVRILEEQSRSVMDKANMTASDIDMLIPHQANTRIIEAARTRLGLKPSQVSITLDRYGNTSAASIPLSIAYERSLNKINNGDTLILTGFGGGLTFGAVLLKWGQED</sequence>
<keyword evidence="9" id="KW-0963">Cytoplasm</keyword>
<dbReference type="EC" id="2.3.1.180" evidence="9"/>
<dbReference type="Gene3D" id="3.40.47.10">
    <property type="match status" value="1"/>
</dbReference>
<comment type="similarity">
    <text evidence="1 9">Belongs to the thiolase-like superfamily. FabH family.</text>
</comment>
<dbReference type="NCBIfam" id="TIGR00747">
    <property type="entry name" value="fabH"/>
    <property type="match status" value="1"/>
</dbReference>
<accession>A0ABY3ZYW3</accession>
<dbReference type="EMBL" id="CP094348">
    <property type="protein sequence ID" value="UOB21149.1"/>
    <property type="molecule type" value="Genomic_DNA"/>
</dbReference>
<dbReference type="InterPro" id="IPR016039">
    <property type="entry name" value="Thiolase-like"/>
</dbReference>
<comment type="catalytic activity">
    <reaction evidence="9">
        <text>malonyl-[ACP] + acetyl-CoA + H(+) = 3-oxobutanoyl-[ACP] + CO2 + CoA</text>
        <dbReference type="Rhea" id="RHEA:12080"/>
        <dbReference type="Rhea" id="RHEA-COMP:9623"/>
        <dbReference type="Rhea" id="RHEA-COMP:9625"/>
        <dbReference type="ChEBI" id="CHEBI:15378"/>
        <dbReference type="ChEBI" id="CHEBI:16526"/>
        <dbReference type="ChEBI" id="CHEBI:57287"/>
        <dbReference type="ChEBI" id="CHEBI:57288"/>
        <dbReference type="ChEBI" id="CHEBI:78449"/>
        <dbReference type="ChEBI" id="CHEBI:78450"/>
        <dbReference type="EC" id="2.3.1.180"/>
    </reaction>
</comment>
<comment type="domain">
    <text evidence="9">The last Arg residue of the ACP-binding site is essential for the weak association between ACP/AcpP and FabH.</text>
</comment>
<name>A0ABY3ZYW3_9STAP</name>
<dbReference type="CDD" id="cd00830">
    <property type="entry name" value="KAS_III"/>
    <property type="match status" value="1"/>
</dbReference>
<evidence type="ECO:0000313" key="13">
    <source>
        <dbReference type="Proteomes" id="UP000830343"/>
    </source>
</evidence>
<evidence type="ECO:0000256" key="4">
    <source>
        <dbReference type="ARBA" id="ARBA00022832"/>
    </source>
</evidence>
<comment type="subcellular location">
    <subcellularLocation>
        <location evidence="9">Cytoplasm</location>
    </subcellularLocation>
</comment>
<evidence type="ECO:0000259" key="10">
    <source>
        <dbReference type="Pfam" id="PF08541"/>
    </source>
</evidence>
<evidence type="ECO:0000256" key="8">
    <source>
        <dbReference type="ARBA" id="ARBA00023315"/>
    </source>
</evidence>
<reference evidence="12" key="2">
    <citation type="submission" date="2022-04" db="EMBL/GenBank/DDBJ databases">
        <title>Antimicrobial genetic elements in methicillin-resistant Macrococcus armenti.</title>
        <authorList>
            <person name="Keller J.E."/>
            <person name="Schwendener S."/>
            <person name="Pantucek R."/>
            <person name="Perreten V."/>
        </authorList>
    </citation>
    <scope>NUCLEOTIDE SEQUENCE</scope>
    <source>
        <strain evidence="12">CCM 2609</strain>
    </source>
</reference>
<dbReference type="InterPro" id="IPR013751">
    <property type="entry name" value="ACP_syn_III_N"/>
</dbReference>
<keyword evidence="5 9" id="KW-0443">Lipid metabolism</keyword>
<dbReference type="InterPro" id="IPR004655">
    <property type="entry name" value="FabH"/>
</dbReference>
<evidence type="ECO:0000256" key="9">
    <source>
        <dbReference type="HAMAP-Rule" id="MF_01815"/>
    </source>
</evidence>
<comment type="subunit">
    <text evidence="9">Homodimer.</text>
</comment>
<organism evidence="12 13">
    <name type="scientific">Macrococcus armenti</name>
    <dbReference type="NCBI Taxonomy" id="2875764"/>
    <lineage>
        <taxon>Bacteria</taxon>
        <taxon>Bacillati</taxon>
        <taxon>Bacillota</taxon>
        <taxon>Bacilli</taxon>
        <taxon>Bacillales</taxon>
        <taxon>Staphylococcaceae</taxon>
        <taxon>Macrococcus</taxon>
    </lineage>
</organism>
<feature type="domain" description="Beta-ketoacyl-[acyl-carrier-protein] synthase III C-terminal" evidence="10">
    <location>
        <begin position="221"/>
        <end position="310"/>
    </location>
</feature>
<evidence type="ECO:0000259" key="11">
    <source>
        <dbReference type="Pfam" id="PF08545"/>
    </source>
</evidence>
<evidence type="ECO:0000313" key="12">
    <source>
        <dbReference type="EMBL" id="UOB21149.1"/>
    </source>
</evidence>
<evidence type="ECO:0000256" key="1">
    <source>
        <dbReference type="ARBA" id="ARBA00008642"/>
    </source>
</evidence>
<dbReference type="PANTHER" id="PTHR43091:SF1">
    <property type="entry name" value="BETA-KETOACYL-[ACYL-CARRIER-PROTEIN] SYNTHASE III, CHLOROPLASTIC"/>
    <property type="match status" value="1"/>
</dbReference>
<evidence type="ECO:0000256" key="5">
    <source>
        <dbReference type="ARBA" id="ARBA00023098"/>
    </source>
</evidence>
<evidence type="ECO:0000256" key="6">
    <source>
        <dbReference type="ARBA" id="ARBA00023160"/>
    </source>
</evidence>
<dbReference type="SUPFAM" id="SSF53901">
    <property type="entry name" value="Thiolase-like"/>
    <property type="match status" value="1"/>
</dbReference>
<feature type="active site" evidence="9">
    <location>
        <position position="111"/>
    </location>
</feature>
<keyword evidence="7 9" id="KW-0511">Multifunctional enzyme</keyword>
<gene>
    <name evidence="9" type="primary">fabH</name>
    <name evidence="12" type="ORF">MRZ06_03460</name>
</gene>
<protein>
    <recommendedName>
        <fullName evidence="9">Beta-ketoacyl-[acyl-carrier-protein] synthase III</fullName>
        <shortName evidence="9">Beta-ketoacyl-ACP synthase III</shortName>
        <shortName evidence="9">KAS III</shortName>
        <ecNumber evidence="9">2.3.1.180</ecNumber>
    </recommendedName>
    <alternativeName>
        <fullName evidence="9">3-oxoacyl-[acyl-carrier-protein] synthase 3</fullName>
    </alternativeName>
    <alternativeName>
        <fullName evidence="9">3-oxoacyl-[acyl-carrier-protein] synthase III</fullName>
    </alternativeName>
</protein>
<dbReference type="Pfam" id="PF08541">
    <property type="entry name" value="ACP_syn_III_C"/>
    <property type="match status" value="1"/>
</dbReference>
<dbReference type="NCBIfam" id="NF006829">
    <property type="entry name" value="PRK09352.1"/>
    <property type="match status" value="1"/>
</dbReference>
<dbReference type="HAMAP" id="MF_01815">
    <property type="entry name" value="FabH"/>
    <property type="match status" value="1"/>
</dbReference>
<feature type="domain" description="Beta-ketoacyl-[acyl-carrier-protein] synthase III N-terminal" evidence="11">
    <location>
        <begin position="105"/>
        <end position="183"/>
    </location>
</feature>
<reference evidence="12" key="1">
    <citation type="submission" date="2022-03" db="EMBL/GenBank/DDBJ databases">
        <authorList>
            <person name="Vrbovska V."/>
            <person name="Kovarovic V."/>
            <person name="Botka T."/>
            <person name="Pantucek R."/>
        </authorList>
    </citation>
    <scope>NUCLEOTIDE SEQUENCE</scope>
    <source>
        <strain evidence="12">CCM 2609</strain>
    </source>
</reference>
<dbReference type="InterPro" id="IPR013747">
    <property type="entry name" value="ACP_syn_III_C"/>
</dbReference>
<keyword evidence="3 9" id="KW-0808">Transferase</keyword>
<evidence type="ECO:0000256" key="3">
    <source>
        <dbReference type="ARBA" id="ARBA00022679"/>
    </source>
</evidence>
<evidence type="ECO:0000256" key="7">
    <source>
        <dbReference type="ARBA" id="ARBA00023268"/>
    </source>
</evidence>
<dbReference type="Proteomes" id="UP000830343">
    <property type="component" value="Chromosome"/>
</dbReference>
<dbReference type="PANTHER" id="PTHR43091">
    <property type="entry name" value="3-OXOACYL-[ACYL-CARRIER-PROTEIN] SYNTHASE"/>
    <property type="match status" value="1"/>
</dbReference>
<dbReference type="Pfam" id="PF08545">
    <property type="entry name" value="ACP_syn_III"/>
    <property type="match status" value="1"/>
</dbReference>
<comment type="pathway">
    <text evidence="9">Lipid metabolism; fatty acid biosynthesis.</text>
</comment>
<proteinExistence type="inferred from homology"/>
<feature type="active site" evidence="9">
    <location>
        <position position="267"/>
    </location>
</feature>
<comment type="function">
    <text evidence="9">Catalyzes the condensation reaction of fatty acid synthesis by the addition to an acyl acceptor of two carbons from malonyl-ACP. Catalyzes the first condensation reaction which initiates fatty acid synthesis and may therefore play a role in governing the total rate of fatty acid production. Possesses both acetoacetyl-ACP synthase and acetyl transacylase activities. Its substrate specificity determines the biosynthesis of branched-chain and/or straight-chain of fatty acids.</text>
</comment>
<evidence type="ECO:0000256" key="2">
    <source>
        <dbReference type="ARBA" id="ARBA00022516"/>
    </source>
</evidence>
<keyword evidence="8 9" id="KW-0012">Acyltransferase</keyword>
<feature type="active site" evidence="9">
    <location>
        <position position="237"/>
    </location>
</feature>
<dbReference type="RefSeq" id="WP_243366571.1">
    <property type="nucleotide sequence ID" value="NZ_CP094348.1"/>
</dbReference>
<feature type="region of interest" description="ACP-binding" evidence="9">
    <location>
        <begin position="238"/>
        <end position="242"/>
    </location>
</feature>
<keyword evidence="13" id="KW-1185">Reference proteome</keyword>
<keyword evidence="6 9" id="KW-0275">Fatty acid biosynthesis</keyword>
<keyword evidence="2 9" id="KW-0444">Lipid biosynthesis</keyword>